<evidence type="ECO:0000256" key="5">
    <source>
        <dbReference type="ARBA" id="ARBA00022705"/>
    </source>
</evidence>
<evidence type="ECO:0000256" key="7">
    <source>
        <dbReference type="ARBA" id="ARBA00034754"/>
    </source>
</evidence>
<feature type="domain" description="DNA polymerase III delta subunit-like C-terminal" evidence="10">
    <location>
        <begin position="217"/>
        <end position="337"/>
    </location>
</feature>
<dbReference type="Proteomes" id="UP001597541">
    <property type="component" value="Unassembled WGS sequence"/>
</dbReference>
<protein>
    <recommendedName>
        <fullName evidence="2">DNA polymerase III subunit delta</fullName>
        <ecNumber evidence="1">2.7.7.7</ecNumber>
    </recommendedName>
</protein>
<reference evidence="12" key="1">
    <citation type="journal article" date="2019" name="Int. J. Syst. Evol. Microbiol.">
        <title>The Global Catalogue of Microorganisms (GCM) 10K type strain sequencing project: providing services to taxonomists for standard genome sequencing and annotation.</title>
        <authorList>
            <consortium name="The Broad Institute Genomics Platform"/>
            <consortium name="The Broad Institute Genome Sequencing Center for Infectious Disease"/>
            <person name="Wu L."/>
            <person name="Ma J."/>
        </authorList>
    </citation>
    <scope>NUCLEOTIDE SEQUENCE [LARGE SCALE GENOMIC DNA]</scope>
    <source>
        <strain evidence="12">KCTC 3950</strain>
    </source>
</reference>
<sequence length="339" mass="38640">MDYKAAAREIHQGKIQPVYLCYGSEKYQMDEFLAYLTGQLIEPEYMDFALSKFELSETRLDDVLDDAETPPFLAPRKVVVAKDAVFFTGAKDSSKVEHRVDRLLEYIAKPSESSVIVFTVSADKLDERKKIVKQLKERGGVVPFQPLSAEELVQWVMRRAEKLKCRMDRTSADRLILNAGTSLQALSREMEKLSLFVGEGGAVTEEVIESMVVRTTEQNVFLLIEEIAQLRVQRAMSIFYDLLKQREEPIKLIALIARQFRIILQVKELTHQGYSQQQSASQLALHPYAVKIAAEQGRRFETKRLAGILSELAELDYRMKSGKIDKVLGLELFLLRMAA</sequence>
<comment type="similarity">
    <text evidence="7">Belongs to the DNA polymerase HolA subunit family.</text>
</comment>
<dbReference type="EMBL" id="JBHUME010000007">
    <property type="protein sequence ID" value="MFD2612694.1"/>
    <property type="molecule type" value="Genomic_DNA"/>
</dbReference>
<gene>
    <name evidence="11" type="primary">holA</name>
    <name evidence="11" type="ORF">ACFSUF_09695</name>
</gene>
<dbReference type="SUPFAM" id="SSF52540">
    <property type="entry name" value="P-loop containing nucleoside triphosphate hydrolases"/>
    <property type="match status" value="1"/>
</dbReference>
<dbReference type="PANTHER" id="PTHR34388">
    <property type="entry name" value="DNA POLYMERASE III SUBUNIT DELTA"/>
    <property type="match status" value="1"/>
</dbReference>
<evidence type="ECO:0000256" key="1">
    <source>
        <dbReference type="ARBA" id="ARBA00012417"/>
    </source>
</evidence>
<dbReference type="InterPro" id="IPR005790">
    <property type="entry name" value="DNA_polIII_delta"/>
</dbReference>
<feature type="domain" description="DNA polymerase III delta N-terminal" evidence="9">
    <location>
        <begin position="19"/>
        <end position="144"/>
    </location>
</feature>
<dbReference type="NCBIfam" id="TIGR01128">
    <property type="entry name" value="holA"/>
    <property type="match status" value="1"/>
</dbReference>
<dbReference type="Pfam" id="PF21694">
    <property type="entry name" value="DNA_pol3_delta_C"/>
    <property type="match status" value="1"/>
</dbReference>
<evidence type="ECO:0000256" key="2">
    <source>
        <dbReference type="ARBA" id="ARBA00017703"/>
    </source>
</evidence>
<proteinExistence type="inferred from homology"/>
<dbReference type="PANTHER" id="PTHR34388:SF1">
    <property type="entry name" value="DNA POLYMERASE III SUBUNIT DELTA"/>
    <property type="match status" value="1"/>
</dbReference>
<dbReference type="InterPro" id="IPR010372">
    <property type="entry name" value="DNA_pol3_delta_N"/>
</dbReference>
<evidence type="ECO:0000256" key="4">
    <source>
        <dbReference type="ARBA" id="ARBA00022695"/>
    </source>
</evidence>
<dbReference type="Pfam" id="PF06144">
    <property type="entry name" value="DNA_pol3_delta"/>
    <property type="match status" value="1"/>
</dbReference>
<keyword evidence="5" id="KW-0235">DNA replication</keyword>
<dbReference type="RefSeq" id="WP_377602439.1">
    <property type="nucleotide sequence ID" value="NZ_JBHUME010000007.1"/>
</dbReference>
<dbReference type="GO" id="GO:0003887">
    <property type="term" value="F:DNA-directed DNA polymerase activity"/>
    <property type="evidence" value="ECO:0007669"/>
    <property type="project" value="UniProtKB-EC"/>
</dbReference>
<keyword evidence="4 11" id="KW-0548">Nucleotidyltransferase</keyword>
<comment type="catalytic activity">
    <reaction evidence="8">
        <text>DNA(n) + a 2'-deoxyribonucleoside 5'-triphosphate = DNA(n+1) + diphosphate</text>
        <dbReference type="Rhea" id="RHEA:22508"/>
        <dbReference type="Rhea" id="RHEA-COMP:17339"/>
        <dbReference type="Rhea" id="RHEA-COMP:17340"/>
        <dbReference type="ChEBI" id="CHEBI:33019"/>
        <dbReference type="ChEBI" id="CHEBI:61560"/>
        <dbReference type="ChEBI" id="CHEBI:173112"/>
        <dbReference type="EC" id="2.7.7.7"/>
    </reaction>
</comment>
<dbReference type="SUPFAM" id="SSF48019">
    <property type="entry name" value="post-AAA+ oligomerization domain-like"/>
    <property type="match status" value="1"/>
</dbReference>
<accession>A0ABW5PE03</accession>
<dbReference type="InterPro" id="IPR048466">
    <property type="entry name" value="DNA_pol3_delta-like_C"/>
</dbReference>
<evidence type="ECO:0000259" key="10">
    <source>
        <dbReference type="Pfam" id="PF21694"/>
    </source>
</evidence>
<keyword evidence="12" id="KW-1185">Reference proteome</keyword>
<dbReference type="EC" id="2.7.7.7" evidence="1"/>
<evidence type="ECO:0000313" key="12">
    <source>
        <dbReference type="Proteomes" id="UP001597541"/>
    </source>
</evidence>
<dbReference type="Gene3D" id="1.10.8.60">
    <property type="match status" value="1"/>
</dbReference>
<evidence type="ECO:0000313" key="11">
    <source>
        <dbReference type="EMBL" id="MFD2612694.1"/>
    </source>
</evidence>
<keyword evidence="6" id="KW-0239">DNA-directed DNA polymerase</keyword>
<dbReference type="InterPro" id="IPR027417">
    <property type="entry name" value="P-loop_NTPase"/>
</dbReference>
<organism evidence="11 12">
    <name type="scientific">Paenibacillus gansuensis</name>
    <dbReference type="NCBI Taxonomy" id="306542"/>
    <lineage>
        <taxon>Bacteria</taxon>
        <taxon>Bacillati</taxon>
        <taxon>Bacillota</taxon>
        <taxon>Bacilli</taxon>
        <taxon>Bacillales</taxon>
        <taxon>Paenibacillaceae</taxon>
        <taxon>Paenibacillus</taxon>
    </lineage>
</organism>
<dbReference type="Gene3D" id="1.20.272.10">
    <property type="match status" value="1"/>
</dbReference>
<evidence type="ECO:0000256" key="3">
    <source>
        <dbReference type="ARBA" id="ARBA00022679"/>
    </source>
</evidence>
<comment type="caution">
    <text evidence="11">The sequence shown here is derived from an EMBL/GenBank/DDBJ whole genome shotgun (WGS) entry which is preliminary data.</text>
</comment>
<name>A0ABW5PE03_9BACL</name>
<evidence type="ECO:0000259" key="9">
    <source>
        <dbReference type="Pfam" id="PF06144"/>
    </source>
</evidence>
<keyword evidence="3 11" id="KW-0808">Transferase</keyword>
<evidence type="ECO:0000256" key="6">
    <source>
        <dbReference type="ARBA" id="ARBA00022932"/>
    </source>
</evidence>
<evidence type="ECO:0000256" key="8">
    <source>
        <dbReference type="ARBA" id="ARBA00049244"/>
    </source>
</evidence>
<dbReference type="Gene3D" id="3.40.50.300">
    <property type="entry name" value="P-loop containing nucleotide triphosphate hydrolases"/>
    <property type="match status" value="1"/>
</dbReference>
<dbReference type="InterPro" id="IPR008921">
    <property type="entry name" value="DNA_pol3_clamp-load_cplx_C"/>
</dbReference>